<feature type="domain" description="Sdz-33 F-box" evidence="1">
    <location>
        <begin position="243"/>
        <end position="299"/>
    </location>
</feature>
<evidence type="ECO:0000313" key="2">
    <source>
        <dbReference type="EMBL" id="PIC23340.1"/>
    </source>
</evidence>
<dbReference type="PANTHER" id="PTHR21503">
    <property type="entry name" value="F-BOX-CONTAINING HYPOTHETICAL PROTEIN C.ELEGANS"/>
    <property type="match status" value="1"/>
</dbReference>
<dbReference type="EMBL" id="PDUG01000005">
    <property type="protein sequence ID" value="PIC23340.1"/>
    <property type="molecule type" value="Genomic_DNA"/>
</dbReference>
<dbReference type="Proteomes" id="UP000230233">
    <property type="component" value="Chromosome V"/>
</dbReference>
<gene>
    <name evidence="2" type="primary">Cnig_chr_V.g17074</name>
    <name evidence="2" type="ORF">B9Z55_017074</name>
</gene>
<dbReference type="Pfam" id="PF07735">
    <property type="entry name" value="FBA_2"/>
    <property type="match status" value="1"/>
</dbReference>
<dbReference type="PANTHER" id="PTHR21503:SF8">
    <property type="entry name" value="F-BOX ASSOCIATED DOMAIN-CONTAINING PROTEIN-RELATED"/>
    <property type="match status" value="1"/>
</dbReference>
<reference evidence="3" key="1">
    <citation type="submission" date="2017-10" db="EMBL/GenBank/DDBJ databases">
        <title>Rapid genome shrinkage in a self-fertile nematode reveals novel sperm competition proteins.</title>
        <authorList>
            <person name="Yin D."/>
            <person name="Schwarz E.M."/>
            <person name="Thomas C.G."/>
            <person name="Felde R.L."/>
            <person name="Korf I.F."/>
            <person name="Cutter A.D."/>
            <person name="Schartner C.M."/>
            <person name="Ralston E.J."/>
            <person name="Meyer B.J."/>
            <person name="Haag E.S."/>
        </authorList>
    </citation>
    <scope>NUCLEOTIDE SEQUENCE [LARGE SCALE GENOMIC DNA]</scope>
    <source>
        <strain evidence="3">JU1422</strain>
    </source>
</reference>
<dbReference type="OrthoDB" id="10425597at2759"/>
<dbReference type="AlphaFoldDB" id="A0A2G5T7Y4"/>
<organism evidence="2 3">
    <name type="scientific">Caenorhabditis nigoni</name>
    <dbReference type="NCBI Taxonomy" id="1611254"/>
    <lineage>
        <taxon>Eukaryota</taxon>
        <taxon>Metazoa</taxon>
        <taxon>Ecdysozoa</taxon>
        <taxon>Nematoda</taxon>
        <taxon>Chromadorea</taxon>
        <taxon>Rhabditida</taxon>
        <taxon>Rhabditina</taxon>
        <taxon>Rhabditomorpha</taxon>
        <taxon>Rhabditoidea</taxon>
        <taxon>Rhabditidae</taxon>
        <taxon>Peloderinae</taxon>
        <taxon>Caenorhabditis</taxon>
    </lineage>
</organism>
<evidence type="ECO:0000313" key="3">
    <source>
        <dbReference type="Proteomes" id="UP000230233"/>
    </source>
</evidence>
<proteinExistence type="predicted"/>
<accession>A0A2G5T7Y4</accession>
<dbReference type="InterPro" id="IPR012885">
    <property type="entry name" value="F-box_Sdz-33"/>
</dbReference>
<sequence>MSPDLWKRLKEHFIKPPKPKILKKSVVIPTFPVLELPTLVVDIVVAYLEPTERFNFSNQSKYTNFLCKRTIPKDQKLSLMFRYPLSLSIMCNSRDAVIFNFYPKSIGIDKNRMLGTVVNQTANKKSECVFTVSTHPDCPDVYHVFCKKPVKEQFKWAEHLKTYYHFDNNQLRVASWKEAKEDKAFKKFVKTFKSTFDSTTFQLIIGGNYVLQEPLEHVLDKLHVQHGIWILPRMTSKLRTPRLQFYRLDVSTNIDTKDIRGMNADYIDLRNSTIDDEDLNAMLVEWKNGQHENLKALSIRRNYSYDAAAFNVLFVDFLELPRPTWGSVRYFDWFDDDGRETKIPINFAYDCTREDGQVLSAFFQTPPDDEEQTWHSLNFRVTTPHA</sequence>
<evidence type="ECO:0000259" key="1">
    <source>
        <dbReference type="Pfam" id="PF07735"/>
    </source>
</evidence>
<protein>
    <recommendedName>
        <fullName evidence="1">Sdz-33 F-box domain-containing protein</fullName>
    </recommendedName>
</protein>
<comment type="caution">
    <text evidence="2">The sequence shown here is derived from an EMBL/GenBank/DDBJ whole genome shotgun (WGS) entry which is preliminary data.</text>
</comment>
<name>A0A2G5T7Y4_9PELO</name>
<keyword evidence="3" id="KW-1185">Reference proteome</keyword>